<reference evidence="1" key="1">
    <citation type="submission" date="2018-06" db="EMBL/GenBank/DDBJ databases">
        <authorList>
            <person name="Zhirakovskaya E."/>
        </authorList>
    </citation>
    <scope>NUCLEOTIDE SEQUENCE</scope>
</reference>
<dbReference type="EMBL" id="UOGJ01000045">
    <property type="protein sequence ID" value="VAX35328.1"/>
    <property type="molecule type" value="Genomic_DNA"/>
</dbReference>
<accession>A0A3B1DH30</accession>
<evidence type="ECO:0000313" key="1">
    <source>
        <dbReference type="EMBL" id="VAX35328.1"/>
    </source>
</evidence>
<organism evidence="1">
    <name type="scientific">hydrothermal vent metagenome</name>
    <dbReference type="NCBI Taxonomy" id="652676"/>
    <lineage>
        <taxon>unclassified sequences</taxon>
        <taxon>metagenomes</taxon>
        <taxon>ecological metagenomes</taxon>
    </lineage>
</organism>
<protein>
    <submittedName>
        <fullName evidence="1">Uncharacterized protein</fullName>
    </submittedName>
</protein>
<gene>
    <name evidence="1" type="ORF">MNBD_UNCLBAC01-610</name>
</gene>
<proteinExistence type="predicted"/>
<name>A0A3B1DH30_9ZZZZ</name>
<sequence>MYILSKPISVEELKVMAGNTFGDLVKVVVDIEKSLVAVDAELHADLESLLLEKGSHQQDLWGINFYPDLFGDDFIEFDSMINMRPSHNNMSRGVDSEETQKKIIQLVSKWVKQ</sequence>
<dbReference type="AlphaFoldDB" id="A0A3B1DH30"/>
<dbReference type="Pfam" id="PF18924">
    <property type="entry name" value="DUF5674"/>
    <property type="match status" value="1"/>
</dbReference>
<dbReference type="InterPro" id="IPR043731">
    <property type="entry name" value="DUF5674"/>
</dbReference>